<dbReference type="RefSeq" id="WP_201504664.1">
    <property type="nucleotide sequence ID" value="NZ_BAAAFR010000008.1"/>
</dbReference>
<comment type="caution">
    <text evidence="1">The sequence shown here is derived from an EMBL/GenBank/DDBJ whole genome shotgun (WGS) entry which is preliminary data.</text>
</comment>
<name>A0ABP3FPR1_9GAMM</name>
<proteinExistence type="predicted"/>
<gene>
    <name evidence="1" type="ORF">GCM10009129_20600</name>
</gene>
<evidence type="ECO:0000313" key="1">
    <source>
        <dbReference type="EMBL" id="GAA0322664.1"/>
    </source>
</evidence>
<protein>
    <submittedName>
        <fullName evidence="1">Uncharacterized protein</fullName>
    </submittedName>
</protein>
<keyword evidence="2" id="KW-1185">Reference proteome</keyword>
<reference evidence="2" key="1">
    <citation type="journal article" date="2019" name="Int. J. Syst. Evol. Microbiol.">
        <title>The Global Catalogue of Microorganisms (GCM) 10K type strain sequencing project: providing services to taxonomists for standard genome sequencing and annotation.</title>
        <authorList>
            <consortium name="The Broad Institute Genomics Platform"/>
            <consortium name="The Broad Institute Genome Sequencing Center for Infectious Disease"/>
            <person name="Wu L."/>
            <person name="Ma J."/>
        </authorList>
    </citation>
    <scope>NUCLEOTIDE SEQUENCE [LARGE SCALE GENOMIC DNA]</scope>
    <source>
        <strain evidence="2">JCM 16343</strain>
    </source>
</reference>
<organism evidence="1 2">
    <name type="scientific">Psychrobacter aestuarii</name>
    <dbReference type="NCBI Taxonomy" id="556327"/>
    <lineage>
        <taxon>Bacteria</taxon>
        <taxon>Pseudomonadati</taxon>
        <taxon>Pseudomonadota</taxon>
        <taxon>Gammaproteobacteria</taxon>
        <taxon>Moraxellales</taxon>
        <taxon>Moraxellaceae</taxon>
        <taxon>Psychrobacter</taxon>
    </lineage>
</organism>
<dbReference type="EMBL" id="BAAAFR010000008">
    <property type="protein sequence ID" value="GAA0322664.1"/>
    <property type="molecule type" value="Genomic_DNA"/>
</dbReference>
<evidence type="ECO:0000313" key="2">
    <source>
        <dbReference type="Proteomes" id="UP001501787"/>
    </source>
</evidence>
<sequence length="197" mass="22856">MGIDVESACSTCKEIFWLGSAKEYKWSGFQFGNRQVFSWFARHAHPNCKVFIGNDHGSLYLWEADLTEEQRKLFKYMAYDTENSHWYCVYTEESQDDVDSLSYFPNLYVRDHEVSQPTTSEGETIQALSIAFNVSDISAVDANEDDLREIKRFKNPLIVRYKDLAIEDTTTEWAHQIFYLSSYSVFLSVSLANNLNC</sequence>
<accession>A0ABP3FPR1</accession>
<dbReference type="Proteomes" id="UP001501787">
    <property type="component" value="Unassembled WGS sequence"/>
</dbReference>